<reference evidence="15" key="3">
    <citation type="submission" date="2015-06" db="UniProtKB">
        <authorList>
            <consortium name="EnsemblMetazoa"/>
        </authorList>
    </citation>
    <scope>IDENTIFICATION</scope>
</reference>
<name>T1ER79_HELRO</name>
<dbReference type="GO" id="GO:0005886">
    <property type="term" value="C:plasma membrane"/>
    <property type="evidence" value="ECO:0000318"/>
    <property type="project" value="GO_Central"/>
</dbReference>
<dbReference type="EnsemblMetazoa" id="HelroT161213">
    <property type="protein sequence ID" value="HelroP161213"/>
    <property type="gene ID" value="HelroG161213"/>
</dbReference>
<feature type="domain" description="Cadherin" evidence="13">
    <location>
        <begin position="878"/>
        <end position="976"/>
    </location>
</feature>
<evidence type="ECO:0000256" key="3">
    <source>
        <dbReference type="ARBA" id="ARBA00022692"/>
    </source>
</evidence>
<dbReference type="GO" id="GO:0005509">
    <property type="term" value="F:calcium ion binding"/>
    <property type="evidence" value="ECO:0007669"/>
    <property type="project" value="UniProtKB-UniRule"/>
</dbReference>
<evidence type="ECO:0000313" key="16">
    <source>
        <dbReference type="Proteomes" id="UP000015101"/>
    </source>
</evidence>
<comment type="subcellular location">
    <subcellularLocation>
        <location evidence="1">Cell membrane</location>
        <topology evidence="1">Single-pass type I membrane protein</topology>
    </subcellularLocation>
</comment>
<keyword evidence="2" id="KW-1003">Cell membrane</keyword>
<dbReference type="EMBL" id="AMQM01000768">
    <property type="status" value="NOT_ANNOTATED_CDS"/>
    <property type="molecule type" value="Genomic_DNA"/>
</dbReference>
<keyword evidence="3 12" id="KW-0812">Transmembrane</keyword>
<dbReference type="AlphaFoldDB" id="T1ER79"/>
<evidence type="ECO:0000256" key="2">
    <source>
        <dbReference type="ARBA" id="ARBA00022475"/>
    </source>
</evidence>
<evidence type="ECO:0000256" key="5">
    <source>
        <dbReference type="ARBA" id="ARBA00022737"/>
    </source>
</evidence>
<dbReference type="CDD" id="cd11304">
    <property type="entry name" value="Cadherin_repeat"/>
    <property type="match status" value="7"/>
</dbReference>
<dbReference type="FunFam" id="2.60.40.60:FF:000656">
    <property type="entry name" value="Uncharacterized protein"/>
    <property type="match status" value="1"/>
</dbReference>
<dbReference type="PRINTS" id="PR00205">
    <property type="entry name" value="CADHERIN"/>
</dbReference>
<proteinExistence type="predicted"/>
<reference evidence="16" key="1">
    <citation type="submission" date="2012-12" db="EMBL/GenBank/DDBJ databases">
        <authorList>
            <person name="Hellsten U."/>
            <person name="Grimwood J."/>
            <person name="Chapman J.A."/>
            <person name="Shapiro H."/>
            <person name="Aerts A."/>
            <person name="Otillar R.P."/>
            <person name="Terry A.Y."/>
            <person name="Boore J.L."/>
            <person name="Simakov O."/>
            <person name="Marletaz F."/>
            <person name="Cho S.-J."/>
            <person name="Edsinger-Gonzales E."/>
            <person name="Havlak P."/>
            <person name="Kuo D.-H."/>
            <person name="Larsson T."/>
            <person name="Lv J."/>
            <person name="Arendt D."/>
            <person name="Savage R."/>
            <person name="Osoegawa K."/>
            <person name="de Jong P."/>
            <person name="Lindberg D.R."/>
            <person name="Seaver E.C."/>
            <person name="Weisblat D.A."/>
            <person name="Putnam N.H."/>
            <person name="Grigoriev I.V."/>
            <person name="Rokhsar D.S."/>
        </authorList>
    </citation>
    <scope>NUCLEOTIDE SEQUENCE</scope>
</reference>
<dbReference type="eggNOG" id="KOG3594">
    <property type="taxonomic scope" value="Eukaryota"/>
</dbReference>
<feature type="domain" description="Cadherin" evidence="13">
    <location>
        <begin position="384"/>
        <end position="503"/>
    </location>
</feature>
<dbReference type="Pfam" id="PF08266">
    <property type="entry name" value="Cadherin_2"/>
    <property type="match status" value="1"/>
</dbReference>
<dbReference type="FunFam" id="2.60.40.60:FF:000005">
    <property type="entry name" value="Protocadherin 9"/>
    <property type="match status" value="1"/>
</dbReference>
<dbReference type="PROSITE" id="PS00232">
    <property type="entry name" value="CADHERIN_1"/>
    <property type="match status" value="3"/>
</dbReference>
<evidence type="ECO:0000256" key="9">
    <source>
        <dbReference type="ARBA" id="ARBA00023136"/>
    </source>
</evidence>
<dbReference type="PANTHER" id="PTHR24028:SF146">
    <property type="entry name" value="CADHERIN 96CB, ISOFORM D-RELATED"/>
    <property type="match status" value="1"/>
</dbReference>
<dbReference type="EMBL" id="KB096742">
    <property type="protein sequence ID" value="ESO01995.1"/>
    <property type="molecule type" value="Genomic_DNA"/>
</dbReference>
<keyword evidence="10" id="KW-0325">Glycoprotein</keyword>
<keyword evidence="5" id="KW-0677">Repeat</keyword>
<evidence type="ECO:0000313" key="14">
    <source>
        <dbReference type="EMBL" id="ESO01995.1"/>
    </source>
</evidence>
<dbReference type="FunFam" id="2.60.40.60:FF:000307">
    <property type="entry name" value="Zgc:123181"/>
    <property type="match status" value="1"/>
</dbReference>
<evidence type="ECO:0000256" key="1">
    <source>
        <dbReference type="ARBA" id="ARBA00004251"/>
    </source>
</evidence>
<dbReference type="SMART" id="SM00112">
    <property type="entry name" value="CA"/>
    <property type="match status" value="7"/>
</dbReference>
<dbReference type="RefSeq" id="XP_009019403.1">
    <property type="nucleotide sequence ID" value="XM_009021155.1"/>
</dbReference>
<dbReference type="SUPFAM" id="SSF49313">
    <property type="entry name" value="Cadherin-like"/>
    <property type="match status" value="7"/>
</dbReference>
<dbReference type="FunFam" id="2.60.40.60:FF:000485">
    <property type="entry name" value="Uncharacterized protein"/>
    <property type="match status" value="1"/>
</dbReference>
<dbReference type="GeneID" id="20199079"/>
<dbReference type="PROSITE" id="PS50268">
    <property type="entry name" value="CADHERIN_2"/>
    <property type="match status" value="7"/>
</dbReference>
<dbReference type="InterPro" id="IPR050174">
    <property type="entry name" value="Protocadherin/Cadherin-CA"/>
</dbReference>
<keyword evidence="8 12" id="KW-1133">Transmembrane helix</keyword>
<dbReference type="OrthoDB" id="6252479at2759"/>
<evidence type="ECO:0000256" key="11">
    <source>
        <dbReference type="PROSITE-ProRule" id="PRU00043"/>
    </source>
</evidence>
<accession>T1ER79</accession>
<dbReference type="GO" id="GO:0007156">
    <property type="term" value="P:homophilic cell adhesion via plasma membrane adhesion molecules"/>
    <property type="evidence" value="ECO:0007669"/>
    <property type="project" value="InterPro"/>
</dbReference>
<feature type="domain" description="Cadherin" evidence="13">
    <location>
        <begin position="145"/>
        <end position="255"/>
    </location>
</feature>
<dbReference type="Gene3D" id="2.60.40.60">
    <property type="entry name" value="Cadherins"/>
    <property type="match status" value="7"/>
</dbReference>
<evidence type="ECO:0000259" key="13">
    <source>
        <dbReference type="PROSITE" id="PS50268"/>
    </source>
</evidence>
<keyword evidence="7" id="KW-0130">Cell adhesion</keyword>
<dbReference type="InterPro" id="IPR002126">
    <property type="entry name" value="Cadherin-like_dom"/>
</dbReference>
<dbReference type="FunFam" id="2.60.40.60:FF:000311">
    <property type="entry name" value="Kugelei, isoform E"/>
    <property type="match status" value="1"/>
</dbReference>
<dbReference type="FunCoup" id="T1ER79">
    <property type="interactions" value="55"/>
</dbReference>
<dbReference type="GO" id="GO:0007155">
    <property type="term" value="P:cell adhesion"/>
    <property type="evidence" value="ECO:0000318"/>
    <property type="project" value="GO_Central"/>
</dbReference>
<keyword evidence="9 12" id="KW-0472">Membrane</keyword>
<feature type="domain" description="Cadherin" evidence="13">
    <location>
        <begin position="504"/>
        <end position="629"/>
    </location>
</feature>
<evidence type="ECO:0000256" key="12">
    <source>
        <dbReference type="SAM" id="Phobius"/>
    </source>
</evidence>
<dbReference type="InterPro" id="IPR020894">
    <property type="entry name" value="Cadherin_CS"/>
</dbReference>
<gene>
    <name evidence="15" type="primary">20199079</name>
    <name evidence="14" type="ORF">HELRODRAFT_161213</name>
</gene>
<feature type="domain" description="Cadherin" evidence="13">
    <location>
        <begin position="665"/>
        <end position="805"/>
    </location>
</feature>
<dbReference type="Proteomes" id="UP000015101">
    <property type="component" value="Unassembled WGS sequence"/>
</dbReference>
<evidence type="ECO:0000256" key="6">
    <source>
        <dbReference type="ARBA" id="ARBA00022837"/>
    </source>
</evidence>
<feature type="transmembrane region" description="Helical" evidence="12">
    <location>
        <begin position="7"/>
        <end position="25"/>
    </location>
</feature>
<dbReference type="InterPro" id="IPR013164">
    <property type="entry name" value="Cadherin_N"/>
</dbReference>
<reference evidence="14 16" key="2">
    <citation type="journal article" date="2013" name="Nature">
        <title>Insights into bilaterian evolution from three spiralian genomes.</title>
        <authorList>
            <person name="Simakov O."/>
            <person name="Marletaz F."/>
            <person name="Cho S.J."/>
            <person name="Edsinger-Gonzales E."/>
            <person name="Havlak P."/>
            <person name="Hellsten U."/>
            <person name="Kuo D.H."/>
            <person name="Larsson T."/>
            <person name="Lv J."/>
            <person name="Arendt D."/>
            <person name="Savage R."/>
            <person name="Osoegawa K."/>
            <person name="de Jong P."/>
            <person name="Grimwood J."/>
            <person name="Chapman J.A."/>
            <person name="Shapiro H."/>
            <person name="Aerts A."/>
            <person name="Otillar R.P."/>
            <person name="Terry A.Y."/>
            <person name="Boore J.L."/>
            <person name="Grigoriev I.V."/>
            <person name="Lindberg D.R."/>
            <person name="Seaver E.C."/>
            <person name="Weisblat D.A."/>
            <person name="Putnam N.H."/>
            <person name="Rokhsar D.S."/>
        </authorList>
    </citation>
    <scope>NUCLEOTIDE SEQUENCE</scope>
</reference>
<evidence type="ECO:0000256" key="8">
    <source>
        <dbReference type="ARBA" id="ARBA00022989"/>
    </source>
</evidence>
<dbReference type="GO" id="GO:0050839">
    <property type="term" value="F:cell adhesion molecule binding"/>
    <property type="evidence" value="ECO:0000318"/>
    <property type="project" value="GO_Central"/>
</dbReference>
<sequence length="992" mass="111639">MSRKQHFIIRPFILIYLIYICRALLTSTSSSNNYLRLSIIEEVPAGSYVGSVIVNGDSSRRPSPETSSRLTYQILTTPALPFSVENRTGKIYTEGSIDRDSLMLCKDKATCEVKLDVTVKNEKYFEIVKVIVEILDINDNEPYFKDKSATIFIRESVSVGTTFQLPVAYDLDGPKYAVKLYKLSECSTNNVGLKVLRREDSSLDPRLVVMSALDRETEEEYSAKLTAYDGGEPAKSASIDLKIVIADANDNKPVFEKTIYEINVNEDVKVGSIIAKIKAHDKDVGENGIVTYQLLDQVYNTYGSTFAIDRSSGYLKVNSKLDRETISIYHLTVLAEDQGPGSVAVDAKVVIRVLDVNDNKPKIIISTLTSRDTEVTEVWENQTGSFVAHVTVTDPDNGVNGTVRCSFVLKNKNPHEKNDNNFQKTNNSDKEKTSHMLRVHSMFQLVKRYNTEYQIILNGSLDREECSSYTLKLTCEDEGAPAQRSHKSLEIIVKDVNDNPPVFEKEFYVVDVLENNFINQKFLKLVVSDADQEPSNFIQFFSSLVNVTHSSPSSSSSSSSSTQVSLSSLPTYVKTDEHGNMYLTEVLDRESIEMLSIQVLAVDSGTIRLTATASVHVIVGDVNDEKPQFINADNENRHSVNDKFFENINMNKKHHFFDNYNLTLSYPLYVFHVEENNEPNTAIGQILAVDRDVSASNNEVTYWFNTGPPSLASSITTSSSSSSTMSTKLSYDGLNEERVYLNNRSGLFELDSVSGVLRVAVGLDHESQSVFKLSVVAVDSGRPTQMAHCDVTIHVADLNDNDPVFEKFFVHQSQLVVKYKQKNVIEQQNEKQLEVDQLLLRHPMNETHYEMFPFQNVLAEHSSVGAFDNNTNRPVIYISPMTPVNKIIFKTLASDADRGENAKITYSMQYKNFSDEGYFEINKNNGIVSVQKLLSNILHKEVTIILRATDRGLPARWTEAVIDVVINHTVPYSQHFYDYSERAEDDYQVRTV</sequence>
<protein>
    <recommendedName>
        <fullName evidence="13">Cadherin domain-containing protein</fullName>
    </recommendedName>
</protein>
<dbReference type="InterPro" id="IPR015919">
    <property type="entry name" value="Cadherin-like_sf"/>
</dbReference>
<organism evidence="15 16">
    <name type="scientific">Helobdella robusta</name>
    <name type="common">Californian leech</name>
    <dbReference type="NCBI Taxonomy" id="6412"/>
    <lineage>
        <taxon>Eukaryota</taxon>
        <taxon>Metazoa</taxon>
        <taxon>Spiralia</taxon>
        <taxon>Lophotrochozoa</taxon>
        <taxon>Annelida</taxon>
        <taxon>Clitellata</taxon>
        <taxon>Hirudinea</taxon>
        <taxon>Rhynchobdellida</taxon>
        <taxon>Glossiphoniidae</taxon>
        <taxon>Helobdella</taxon>
    </lineage>
</organism>
<dbReference type="HOGENOM" id="CLU_006480_3_0_1"/>
<dbReference type="Pfam" id="PF00028">
    <property type="entry name" value="Cadherin"/>
    <property type="match status" value="4"/>
</dbReference>
<evidence type="ECO:0000313" key="15">
    <source>
        <dbReference type="EnsemblMetazoa" id="HelroP161213"/>
    </source>
</evidence>
<evidence type="ECO:0000256" key="4">
    <source>
        <dbReference type="ARBA" id="ARBA00022729"/>
    </source>
</evidence>
<dbReference type="InParanoid" id="T1ER79"/>
<feature type="domain" description="Cadherin" evidence="13">
    <location>
        <begin position="256"/>
        <end position="363"/>
    </location>
</feature>
<dbReference type="FunFam" id="2.60.40.60:FF:000475">
    <property type="entry name" value="Uncharacterized protein"/>
    <property type="match status" value="1"/>
</dbReference>
<keyword evidence="6 11" id="KW-0106">Calcium</keyword>
<dbReference type="CTD" id="20199079"/>
<evidence type="ECO:0000256" key="10">
    <source>
        <dbReference type="ARBA" id="ARBA00023180"/>
    </source>
</evidence>
<dbReference type="PANTHER" id="PTHR24028">
    <property type="entry name" value="CADHERIN-87A"/>
    <property type="match status" value="1"/>
</dbReference>
<dbReference type="KEGG" id="hro:HELRODRAFT_161213"/>
<feature type="domain" description="Cadherin" evidence="13">
    <location>
        <begin position="31"/>
        <end position="144"/>
    </location>
</feature>
<keyword evidence="16" id="KW-1185">Reference proteome</keyword>
<evidence type="ECO:0000256" key="7">
    <source>
        <dbReference type="ARBA" id="ARBA00022889"/>
    </source>
</evidence>
<keyword evidence="4" id="KW-0732">Signal</keyword>